<dbReference type="OrthoDB" id="10397137at2759"/>
<keyword evidence="3" id="KW-1185">Reference proteome</keyword>
<evidence type="ECO:0000256" key="1">
    <source>
        <dbReference type="SAM" id="SignalP"/>
    </source>
</evidence>
<name>A0A7R9Q0H3_9ACAR</name>
<organism evidence="2">
    <name type="scientific">Medioppia subpectinata</name>
    <dbReference type="NCBI Taxonomy" id="1979941"/>
    <lineage>
        <taxon>Eukaryota</taxon>
        <taxon>Metazoa</taxon>
        <taxon>Ecdysozoa</taxon>
        <taxon>Arthropoda</taxon>
        <taxon>Chelicerata</taxon>
        <taxon>Arachnida</taxon>
        <taxon>Acari</taxon>
        <taxon>Acariformes</taxon>
        <taxon>Sarcoptiformes</taxon>
        <taxon>Oribatida</taxon>
        <taxon>Brachypylina</taxon>
        <taxon>Oppioidea</taxon>
        <taxon>Oppiidae</taxon>
        <taxon>Medioppia</taxon>
    </lineage>
</organism>
<proteinExistence type="predicted"/>
<evidence type="ECO:0000313" key="3">
    <source>
        <dbReference type="Proteomes" id="UP000759131"/>
    </source>
</evidence>
<gene>
    <name evidence="2" type="ORF">OSB1V03_LOCUS8081</name>
</gene>
<feature type="chain" id="PRO_5036211688" evidence="1">
    <location>
        <begin position="21"/>
        <end position="276"/>
    </location>
</feature>
<reference evidence="2" key="1">
    <citation type="submission" date="2020-11" db="EMBL/GenBank/DDBJ databases">
        <authorList>
            <person name="Tran Van P."/>
        </authorList>
    </citation>
    <scope>NUCLEOTIDE SEQUENCE</scope>
</reference>
<dbReference type="Proteomes" id="UP000759131">
    <property type="component" value="Unassembled WGS sequence"/>
</dbReference>
<feature type="signal peptide" evidence="1">
    <location>
        <begin position="1"/>
        <end position="20"/>
    </location>
</feature>
<sequence>MNTFCVILVLNVCVKHGLNGESNNTNNSKWRQLAEDMFNGQAIMISKAKSNIITGVKSYAIIEPTERETKAADKAMNYIVSIGTDKLLDTFEKLDYFCRERKELIHEANTWIIRKYTFNIQIRFVMSIMLSRIQRQNSVYCADDHFKRNYVTFAQLLTPINPLLTSIRHKFVDSLVAVQNSHIGITKVGKVCCAYWRYRTETENAVNSTSKELKVFVTDMMDSYFGGGMGCLCFVFYKDSYSCSAYKPDPPVPHLYDSMLMNIVDAMAKITNVAFK</sequence>
<keyword evidence="1" id="KW-0732">Signal</keyword>
<evidence type="ECO:0000313" key="2">
    <source>
        <dbReference type="EMBL" id="CAD7627656.1"/>
    </source>
</evidence>
<dbReference type="EMBL" id="OC859498">
    <property type="protein sequence ID" value="CAD7627656.1"/>
    <property type="molecule type" value="Genomic_DNA"/>
</dbReference>
<accession>A0A7R9Q0H3</accession>
<dbReference type="AlphaFoldDB" id="A0A7R9Q0H3"/>
<dbReference type="EMBL" id="CAJPIZ010004923">
    <property type="protein sequence ID" value="CAG2108086.1"/>
    <property type="molecule type" value="Genomic_DNA"/>
</dbReference>
<protein>
    <submittedName>
        <fullName evidence="2">Uncharacterized protein</fullName>
    </submittedName>
</protein>